<dbReference type="PANTHER" id="PTHR28152:SF1">
    <property type="entry name" value="HYDROXYACYL-THIOESTER DEHYDRATASE TYPE 2, MITOCHONDRIAL"/>
    <property type="match status" value="1"/>
</dbReference>
<keyword evidence="2" id="KW-1185">Reference proteome</keyword>
<dbReference type="Gene3D" id="3.10.129.10">
    <property type="entry name" value="Hotdog Thioesterase"/>
    <property type="match status" value="1"/>
</dbReference>
<gene>
    <name evidence="1" type="ORF">FHU39_003611</name>
</gene>
<dbReference type="SUPFAM" id="SSF54637">
    <property type="entry name" value="Thioesterase/thiol ester dehydrase-isomerase"/>
    <property type="match status" value="2"/>
</dbReference>
<proteinExistence type="predicted"/>
<dbReference type="InterPro" id="IPR052741">
    <property type="entry name" value="Mitochondrial_HTD2"/>
</dbReference>
<dbReference type="Proteomes" id="UP000559182">
    <property type="component" value="Unassembled WGS sequence"/>
</dbReference>
<evidence type="ECO:0000313" key="2">
    <source>
        <dbReference type="Proteomes" id="UP000559182"/>
    </source>
</evidence>
<dbReference type="AlphaFoldDB" id="A0A839N748"/>
<evidence type="ECO:0000313" key="1">
    <source>
        <dbReference type="EMBL" id="MBB2893580.1"/>
    </source>
</evidence>
<dbReference type="PANTHER" id="PTHR28152">
    <property type="entry name" value="HYDROXYACYL-THIOESTER DEHYDRATASE TYPE 2, MITOCHONDRIAL"/>
    <property type="match status" value="1"/>
</dbReference>
<comment type="caution">
    <text evidence="1">The sequence shown here is derived from an EMBL/GenBank/DDBJ whole genome shotgun (WGS) entry which is preliminary data.</text>
</comment>
<dbReference type="EMBL" id="JACHVQ010000003">
    <property type="protein sequence ID" value="MBB2893580.1"/>
    <property type="molecule type" value="Genomic_DNA"/>
</dbReference>
<name>A0A839N748_9MICO</name>
<protein>
    <submittedName>
        <fullName evidence="1">3-methylfumaryl-CoA hydratase</fullName>
        <ecNumber evidence="1">4.2.1.153</ecNumber>
    </submittedName>
</protein>
<dbReference type="InterPro" id="IPR029069">
    <property type="entry name" value="HotDog_dom_sf"/>
</dbReference>
<accession>A0A839N748</accession>
<reference evidence="1 2" key="1">
    <citation type="submission" date="2020-08" db="EMBL/GenBank/DDBJ databases">
        <title>Sequencing the genomes of 1000 actinobacteria strains.</title>
        <authorList>
            <person name="Klenk H.-P."/>
        </authorList>
    </citation>
    <scope>NUCLEOTIDE SEQUENCE [LARGE SCALE GENOMIC DNA]</scope>
    <source>
        <strain evidence="1 2">DSM 105369</strain>
    </source>
</reference>
<organism evidence="1 2">
    <name type="scientific">Flexivirga oryzae</name>
    <dbReference type="NCBI Taxonomy" id="1794944"/>
    <lineage>
        <taxon>Bacteria</taxon>
        <taxon>Bacillati</taxon>
        <taxon>Actinomycetota</taxon>
        <taxon>Actinomycetes</taxon>
        <taxon>Micrococcales</taxon>
        <taxon>Dermacoccaceae</taxon>
        <taxon>Flexivirga</taxon>
    </lineage>
</organism>
<dbReference type="GO" id="GO:0019171">
    <property type="term" value="F:(3R)-hydroxyacyl-[acyl-carrier-protein] dehydratase activity"/>
    <property type="evidence" value="ECO:0007669"/>
    <property type="project" value="TreeGrafter"/>
</dbReference>
<dbReference type="RefSeq" id="WP_183322054.1">
    <property type="nucleotide sequence ID" value="NZ_JACHVQ010000003.1"/>
</dbReference>
<sequence>MGGTGAAHGWRPHVVTDEAVAEAAPVAAFQALLDDGLPLLRAGDPLPPLWHWLALPIWPRSSALGADGHPRRGGFLPPIELPRRMFAGGEIILHAPIPIGSSVRRGAEVIGVEHKQGRSGALAVVTTRTRLHVGDTLCLEERQDLIYRSAPPRDPDVPPAQPAPPMPVEPVVPAAPLEKVAEHDGGGEWVLRTDPTLLMRFSAATANPHRIHYDWPYATGVEGYPGLVVQGPLMTLLLAEAARLSGLADVRSLTHRNVAPLFCGDPGRLYLAADPDAPGTHLAHLVSAETVRTSLSIATGS</sequence>
<keyword evidence="1" id="KW-0456">Lyase</keyword>
<dbReference type="EC" id="4.2.1.153" evidence="1"/>